<name>A0ABX0LTL8_9BURK</name>
<organism evidence="1 2">
    <name type="scientific">Massilia rubra</name>
    <dbReference type="NCBI Taxonomy" id="2607910"/>
    <lineage>
        <taxon>Bacteria</taxon>
        <taxon>Pseudomonadati</taxon>
        <taxon>Pseudomonadota</taxon>
        <taxon>Betaproteobacteria</taxon>
        <taxon>Burkholderiales</taxon>
        <taxon>Oxalobacteraceae</taxon>
        <taxon>Telluria group</taxon>
        <taxon>Massilia</taxon>
    </lineage>
</organism>
<comment type="caution">
    <text evidence="1">The sequence shown here is derived from an EMBL/GenBank/DDBJ whole genome shotgun (WGS) entry which is preliminary data.</text>
</comment>
<dbReference type="RefSeq" id="WP_167231655.1">
    <property type="nucleotide sequence ID" value="NZ_VUYU01000034.1"/>
</dbReference>
<gene>
    <name evidence="1" type="ORF">F0185_30120</name>
</gene>
<evidence type="ECO:0000313" key="1">
    <source>
        <dbReference type="EMBL" id="NHZ37823.1"/>
    </source>
</evidence>
<dbReference type="EMBL" id="VUYU01000034">
    <property type="protein sequence ID" value="NHZ37823.1"/>
    <property type="molecule type" value="Genomic_DNA"/>
</dbReference>
<protein>
    <submittedName>
        <fullName evidence="1">Uncharacterized protein</fullName>
    </submittedName>
</protein>
<sequence>MQQSVLKLDAGPATIIPLVHVPLLKQAPQRDGEYKTLLDMGLDLCHFYGDFSGFHIYFIASAYRQRIVADSLDYVDPANGVFHVTLAVTKDDGKEETVRVECKAPLVTPTLAGLRFPERISIAHFSPGTPDALRFHFDGAEAKFKFANNLVPFVPATQRATPAGLFNLNIEYIGKAVGTDGAREVADRLGNGHSTESAIANLFNHKKTNRELFAILYKPGRLTSDTGKPETAMSFELIIDALEKALIGIFQPAFNKQSLNFPNDSSETVHRLAQCGVAQLEIEIASPEDHGLIYSQDMVDPIARMTRRMRIQV</sequence>
<dbReference type="Proteomes" id="UP000785613">
    <property type="component" value="Unassembled WGS sequence"/>
</dbReference>
<reference evidence="1 2" key="1">
    <citation type="submission" date="2019-09" db="EMBL/GenBank/DDBJ databases">
        <title>Taxonomy of Antarctic Massilia spp.: description of Massilia rubra sp. nov., Massilia aquatica sp. nov., Massilia mucilaginosa sp. nov., Massilia frigida sp. nov. isolated from streams, lakes and regoliths.</title>
        <authorList>
            <person name="Holochova P."/>
            <person name="Sedlacek I."/>
            <person name="Kralova S."/>
            <person name="Maslanova I."/>
            <person name="Busse H.-J."/>
            <person name="Stankova E."/>
            <person name="Vrbovska V."/>
            <person name="Kovarovic V."/>
            <person name="Bartak M."/>
            <person name="Svec P."/>
            <person name="Pantucek R."/>
        </authorList>
    </citation>
    <scope>NUCLEOTIDE SEQUENCE [LARGE SCALE GENOMIC DNA]</scope>
    <source>
        <strain evidence="1 2">CCM 8692</strain>
    </source>
</reference>
<evidence type="ECO:0000313" key="2">
    <source>
        <dbReference type="Proteomes" id="UP000785613"/>
    </source>
</evidence>
<proteinExistence type="predicted"/>
<accession>A0ABX0LTL8</accession>
<keyword evidence="2" id="KW-1185">Reference proteome</keyword>